<feature type="domain" description="Multidrug resistance protein MdtA-like barrel-sandwich hybrid" evidence="4">
    <location>
        <begin position="52"/>
        <end position="185"/>
    </location>
</feature>
<dbReference type="Proteomes" id="UP000231658">
    <property type="component" value="Unassembled WGS sequence"/>
</dbReference>
<keyword evidence="6" id="KW-1185">Reference proteome</keyword>
<evidence type="ECO:0000256" key="2">
    <source>
        <dbReference type="SAM" id="Coils"/>
    </source>
</evidence>
<evidence type="ECO:0000256" key="3">
    <source>
        <dbReference type="SAM" id="SignalP"/>
    </source>
</evidence>
<feature type="chain" id="PRO_5008680881" evidence="3">
    <location>
        <begin position="23"/>
        <end position="327"/>
    </location>
</feature>
<comment type="similarity">
    <text evidence="1">Belongs to the membrane fusion protein (MFP) (TC 8.A.1) family.</text>
</comment>
<dbReference type="EMBL" id="FLYE01000045">
    <property type="protein sequence ID" value="SCA57700.1"/>
    <property type="molecule type" value="Genomic_DNA"/>
</dbReference>
<dbReference type="AlphaFoldDB" id="A0A1C3RK65"/>
<dbReference type="InterPro" id="IPR058625">
    <property type="entry name" value="MdtA-like_BSH"/>
</dbReference>
<dbReference type="Gene3D" id="1.10.287.470">
    <property type="entry name" value="Helix hairpin bin"/>
    <property type="match status" value="1"/>
</dbReference>
<protein>
    <submittedName>
        <fullName evidence="5">Putative membrane fusion protein</fullName>
    </submittedName>
</protein>
<dbReference type="Gene3D" id="2.40.50.100">
    <property type="match status" value="1"/>
</dbReference>
<proteinExistence type="inferred from homology"/>
<dbReference type="Gene3D" id="2.40.30.170">
    <property type="match status" value="1"/>
</dbReference>
<dbReference type="SUPFAM" id="SSF111369">
    <property type="entry name" value="HlyD-like secretion proteins"/>
    <property type="match status" value="1"/>
</dbReference>
<dbReference type="Pfam" id="PF25917">
    <property type="entry name" value="BSH_RND"/>
    <property type="match status" value="1"/>
</dbReference>
<evidence type="ECO:0000259" key="4">
    <source>
        <dbReference type="Pfam" id="PF25917"/>
    </source>
</evidence>
<keyword evidence="3" id="KW-0732">Signal</keyword>
<reference evidence="5 6" key="1">
    <citation type="submission" date="2016-07" db="EMBL/GenBank/DDBJ databases">
        <authorList>
            <person name="Lefevre C.T."/>
        </authorList>
    </citation>
    <scope>NUCLEOTIDE SEQUENCE [LARGE SCALE GENOMIC DNA]</scope>
    <source>
        <strain evidence="5">PR1</strain>
    </source>
</reference>
<evidence type="ECO:0000256" key="1">
    <source>
        <dbReference type="ARBA" id="ARBA00009477"/>
    </source>
</evidence>
<dbReference type="GO" id="GO:0015562">
    <property type="term" value="F:efflux transmembrane transporter activity"/>
    <property type="evidence" value="ECO:0007669"/>
    <property type="project" value="TreeGrafter"/>
</dbReference>
<dbReference type="PANTHER" id="PTHR30469">
    <property type="entry name" value="MULTIDRUG RESISTANCE PROTEIN MDTA"/>
    <property type="match status" value="1"/>
</dbReference>
<keyword evidence="2" id="KW-0175">Coiled coil</keyword>
<dbReference type="GO" id="GO:1990281">
    <property type="term" value="C:efflux pump complex"/>
    <property type="evidence" value="ECO:0007669"/>
    <property type="project" value="TreeGrafter"/>
</dbReference>
<dbReference type="RefSeq" id="WP_069189705.1">
    <property type="nucleotide sequence ID" value="NZ_FLYE01000045.1"/>
</dbReference>
<accession>A0A1C3RK65</accession>
<feature type="coiled-coil region" evidence="2">
    <location>
        <begin position="69"/>
        <end position="146"/>
    </location>
</feature>
<dbReference type="OrthoDB" id="7914255at2"/>
<dbReference type="InterPro" id="IPR006143">
    <property type="entry name" value="RND_pump_MFP"/>
</dbReference>
<sequence>MNLRSFALLSASIFFQSSLLWAQDSFLVKQQEIEDQKAVLATVQTVDLTPARARIGGTVVELLVDEGSLVKAGEVIARIKDEKLQLEKQAVDARMASLQAERKLAQIALTRAQRLRKSGAGSQARLDEARTNLDVVLKNLKAMDNERELVLQREREGAVLSPANGRVLSVKVTSGVVVMPGEAIASIAEETYILRIEVPERHARFIKVGDQVQVGERSMSTDNGGKLRAGTVRQVYPEMQNGRVVADVEVSGLGDFFIGERIRVFVSTGTRTTFLLPKEYVYSRYGLHYVRLKDKTEIVVQPGRLMNDHYEILSGLREGDELIGAGS</sequence>
<evidence type="ECO:0000313" key="6">
    <source>
        <dbReference type="Proteomes" id="UP000231658"/>
    </source>
</evidence>
<dbReference type="NCBIfam" id="TIGR01730">
    <property type="entry name" value="RND_mfp"/>
    <property type="match status" value="1"/>
</dbReference>
<evidence type="ECO:0000313" key="5">
    <source>
        <dbReference type="EMBL" id="SCA57700.1"/>
    </source>
</evidence>
<feature type="signal peptide" evidence="3">
    <location>
        <begin position="1"/>
        <end position="22"/>
    </location>
</feature>
<dbReference type="STRING" id="1867952.MTBPR1_60213"/>
<name>A0A1C3RK65_9PROT</name>
<gene>
    <name evidence="5" type="ORF">MTBPR1_60213</name>
</gene>
<organism evidence="5 6">
    <name type="scientific">Candidatus Terasakiella magnetica</name>
    <dbReference type="NCBI Taxonomy" id="1867952"/>
    <lineage>
        <taxon>Bacteria</taxon>
        <taxon>Pseudomonadati</taxon>
        <taxon>Pseudomonadota</taxon>
        <taxon>Alphaproteobacteria</taxon>
        <taxon>Rhodospirillales</taxon>
        <taxon>Terasakiellaceae</taxon>
        <taxon>Terasakiella</taxon>
    </lineage>
</organism>